<evidence type="ECO:0000256" key="3">
    <source>
        <dbReference type="ARBA" id="ARBA00022737"/>
    </source>
</evidence>
<dbReference type="SMART" id="SM00471">
    <property type="entry name" value="HDc"/>
    <property type="match status" value="1"/>
</dbReference>
<dbReference type="InterPro" id="IPR010043">
    <property type="entry name" value="UTase/UR"/>
</dbReference>
<dbReference type="CDD" id="cd04900">
    <property type="entry name" value="ACT_UUR-like_1"/>
    <property type="match status" value="1"/>
</dbReference>
<keyword evidence="6 7" id="KW-0511">Multifunctional enzyme</keyword>
<dbReference type="CDD" id="cd04899">
    <property type="entry name" value="ACT_ACR-UUR-like_2"/>
    <property type="match status" value="1"/>
</dbReference>
<keyword evidence="5 7" id="KW-0460">Magnesium</keyword>
<dbReference type="SUPFAM" id="SSF81593">
    <property type="entry name" value="Nucleotidyltransferase substrate binding subunit/domain"/>
    <property type="match status" value="1"/>
</dbReference>
<dbReference type="EC" id="2.7.7.59" evidence="7"/>
<dbReference type="InterPro" id="IPR013546">
    <property type="entry name" value="PII_UdlTrfase/GS_AdlTrfase"/>
</dbReference>
<dbReference type="Gene3D" id="3.30.460.10">
    <property type="entry name" value="Beta Polymerase, domain 2"/>
    <property type="match status" value="1"/>
</dbReference>
<comment type="caution">
    <text evidence="7">Lacks conserved residue(s) required for the propagation of feature annotation.</text>
</comment>
<sequence length="939" mass="104898">MVRSPTYPKARRALIERRTLDLTLAALTFTDRQSPARRTAVFAELKQALAHGRDEIKRRFLAGGASGIETARAMAYLTDQLIRVLYDDTTLRVYQTPNPTQAERLAVVAVGGYGRGEMAPFSDVDLLFLLPYKQTPVGEQIVEYMLYMLWDLGLKVGHATRSVEECLRMARQDQTIRTALLESRYVWGDQALYSDLKRRFAAEVVTGTALDFVEAKLGERDARHERMGDSRYVLEPNIKEGKGALRDLHTLYWIAKYAYQVDDVAALPLRGVLTTAEANKFAKAEAFFWTIRCHLHYLAGRAEERLTFDVQRELAAAMGYTDHAGTRGVERFMKHYFLVAKDVGDLTRIFCAALEAEQKRKPKASALHRWFGTKKHEKDGFIVEGNRLSIGQKEAFLADPVNLIRLFWEADRTGFDIHPTALRLVTQNLKLIDAKLRDHPDANRLFLEMLASRNEPEQALRRMNEAGVLGRFVPDFGRVVAQMQYDMYHVFTVDEHTLFAIGILAAIEKGKLKDEAPLATALFPTLVSRRALYVAVLLHDIAKGRGGDHSVLGEQVAYKLCPRLGLTAEETETVAWLVRQHLAMSNTAFRRDLQDPKTLQDFVDLVQSPERLKLLLILTVADIRAVGPKVWNNWKAGLLRELYTLAEAKLTAEPVEGVSPLERRLQAQHTEMRKLLDDWAEADFNAHIALGSPSYWLSADPAILARNARMIRRAMLDGAPLSVETRVDAKRGVTDVTIYTGDHPGVFARIAGALAVAGANIVDARIFTLSNSMVLDSFTVQDQDGGAFDRPDKLARLAVLIEQSLSGRLKSLADLKTQRSGPARTQVFTVPPRVLVHNSASATSTVVEINGRDRPGLLHDLGSTITKQNLQIGAAKITTYGEKVVDVFYVKDIFGLKLERPSKVEELRRALLAVLDTVAPPEPKATRPAARSRAKLAAE</sequence>
<organism evidence="10 11">
    <name type="scientific">Elstera cyanobacteriorum</name>
    <dbReference type="NCBI Taxonomy" id="2022747"/>
    <lineage>
        <taxon>Bacteria</taxon>
        <taxon>Pseudomonadati</taxon>
        <taxon>Pseudomonadota</taxon>
        <taxon>Alphaproteobacteria</taxon>
        <taxon>Rhodospirillales</taxon>
        <taxon>Rhodospirillaceae</taxon>
        <taxon>Elstera</taxon>
    </lineage>
</organism>
<dbReference type="InterPro" id="IPR045865">
    <property type="entry name" value="ACT-like_dom_sf"/>
</dbReference>
<evidence type="ECO:0000256" key="1">
    <source>
        <dbReference type="ARBA" id="ARBA00022679"/>
    </source>
</evidence>
<dbReference type="InterPro" id="IPR002934">
    <property type="entry name" value="Polymerase_NTP_transf_dom"/>
</dbReference>
<dbReference type="SUPFAM" id="SSF81301">
    <property type="entry name" value="Nucleotidyltransferase"/>
    <property type="match status" value="1"/>
</dbReference>
<dbReference type="Pfam" id="PF01966">
    <property type="entry name" value="HD"/>
    <property type="match status" value="1"/>
</dbReference>
<comment type="cofactor">
    <cofactor evidence="7">
        <name>Mg(2+)</name>
        <dbReference type="ChEBI" id="CHEBI:18420"/>
    </cofactor>
</comment>
<dbReference type="AlphaFoldDB" id="A0A255XML8"/>
<dbReference type="OrthoDB" id="9758038at2"/>
<accession>A0A255XML8</accession>
<evidence type="ECO:0000256" key="2">
    <source>
        <dbReference type="ARBA" id="ARBA00022695"/>
    </source>
</evidence>
<dbReference type="Gene3D" id="1.10.3090.10">
    <property type="entry name" value="cca-adding enzyme, domain 2"/>
    <property type="match status" value="1"/>
</dbReference>
<dbReference type="InterPro" id="IPR006674">
    <property type="entry name" value="HD_domain"/>
</dbReference>
<dbReference type="RefSeq" id="WP_094409682.1">
    <property type="nucleotide sequence ID" value="NZ_BMJZ01000002.1"/>
</dbReference>
<dbReference type="NCBIfam" id="TIGR01693">
    <property type="entry name" value="UTase_glnD"/>
    <property type="match status" value="1"/>
</dbReference>
<name>A0A255XML8_9PROT</name>
<comment type="activity regulation">
    <text evidence="7">Uridylyltransferase (UTase) activity is inhibited by glutamine, while glutamine activates uridylyl-removing (UR) activity.</text>
</comment>
<comment type="catalytic activity">
    <reaction evidence="7">
        <text>[protein-PII]-L-tyrosine + UTP = [protein-PII]-uridylyl-L-tyrosine + diphosphate</text>
        <dbReference type="Rhea" id="RHEA:13673"/>
        <dbReference type="Rhea" id="RHEA-COMP:12147"/>
        <dbReference type="Rhea" id="RHEA-COMP:12148"/>
        <dbReference type="ChEBI" id="CHEBI:33019"/>
        <dbReference type="ChEBI" id="CHEBI:46398"/>
        <dbReference type="ChEBI" id="CHEBI:46858"/>
        <dbReference type="ChEBI" id="CHEBI:90602"/>
        <dbReference type="EC" id="2.7.7.59"/>
    </reaction>
</comment>
<evidence type="ECO:0000313" key="11">
    <source>
        <dbReference type="Proteomes" id="UP000216361"/>
    </source>
</evidence>
<dbReference type="InterPro" id="IPR003607">
    <property type="entry name" value="HD/PDEase_dom"/>
</dbReference>
<keyword evidence="3" id="KW-0677">Repeat</keyword>
<proteinExistence type="inferred from homology"/>
<dbReference type="GO" id="GO:0008081">
    <property type="term" value="F:phosphoric diester hydrolase activity"/>
    <property type="evidence" value="ECO:0007669"/>
    <property type="project" value="UniProtKB-UniRule"/>
</dbReference>
<feature type="domain" description="HD" evidence="9">
    <location>
        <begin position="493"/>
        <end position="615"/>
    </location>
</feature>
<dbReference type="SUPFAM" id="SSF55021">
    <property type="entry name" value="ACT-like"/>
    <property type="match status" value="2"/>
</dbReference>
<dbReference type="EMBL" id="NOXS01000033">
    <property type="protein sequence ID" value="OYQ18121.1"/>
    <property type="molecule type" value="Genomic_DNA"/>
</dbReference>
<reference evidence="10 11" key="1">
    <citation type="submission" date="2017-07" db="EMBL/GenBank/DDBJ databases">
        <title>Elstera cyanobacteriorum sp. nov., a novel bacterium isolated from cyanobacterial aggregates in a eutrophic lake.</title>
        <authorList>
            <person name="Cai H."/>
        </authorList>
    </citation>
    <scope>NUCLEOTIDE SEQUENCE [LARGE SCALE GENOMIC DNA]</scope>
    <source>
        <strain evidence="10 11">TH019</strain>
    </source>
</reference>
<evidence type="ECO:0000259" key="9">
    <source>
        <dbReference type="PROSITE" id="PS51831"/>
    </source>
</evidence>
<dbReference type="PIRSF" id="PIRSF006288">
    <property type="entry name" value="PII_uridyltransf"/>
    <property type="match status" value="1"/>
</dbReference>
<protein>
    <recommendedName>
        <fullName evidence="7">Bifunctional uridylyltransferase/uridylyl-removing enzyme</fullName>
        <shortName evidence="7">UTase/UR</shortName>
    </recommendedName>
    <alternativeName>
        <fullName evidence="7">Bifunctional [protein-PII] modification enzyme</fullName>
    </alternativeName>
    <alternativeName>
        <fullName evidence="7">Bifunctional nitrogen sensor protein</fullName>
    </alternativeName>
    <domain>
        <recommendedName>
            <fullName evidence="7">[Protein-PII] uridylyltransferase</fullName>
            <shortName evidence="7">PII uridylyltransferase</shortName>
            <shortName evidence="7">UTase</shortName>
            <ecNumber evidence="7">2.7.7.59</ecNumber>
        </recommendedName>
    </domain>
    <domain>
        <recommendedName>
            <fullName evidence="7">[Protein-PII]-UMP uridylyl-removing enzyme</fullName>
            <shortName evidence="7">UR</shortName>
            <ecNumber evidence="7">3.1.4.-</ecNumber>
        </recommendedName>
    </domain>
</protein>
<dbReference type="Gene3D" id="3.30.70.260">
    <property type="match status" value="2"/>
</dbReference>
<evidence type="ECO:0000259" key="8">
    <source>
        <dbReference type="PROSITE" id="PS51671"/>
    </source>
</evidence>
<comment type="catalytic activity">
    <reaction evidence="7">
        <text>[protein-PII]-uridylyl-L-tyrosine + H2O = [protein-PII]-L-tyrosine + UMP + H(+)</text>
        <dbReference type="Rhea" id="RHEA:48600"/>
        <dbReference type="Rhea" id="RHEA-COMP:12147"/>
        <dbReference type="Rhea" id="RHEA-COMP:12148"/>
        <dbReference type="ChEBI" id="CHEBI:15377"/>
        <dbReference type="ChEBI" id="CHEBI:15378"/>
        <dbReference type="ChEBI" id="CHEBI:46858"/>
        <dbReference type="ChEBI" id="CHEBI:57865"/>
        <dbReference type="ChEBI" id="CHEBI:90602"/>
    </reaction>
</comment>
<dbReference type="HAMAP" id="MF_00277">
    <property type="entry name" value="PII_uridylyl_transf"/>
    <property type="match status" value="1"/>
</dbReference>
<evidence type="ECO:0000256" key="4">
    <source>
        <dbReference type="ARBA" id="ARBA00022801"/>
    </source>
</evidence>
<dbReference type="PANTHER" id="PTHR47320">
    <property type="entry name" value="BIFUNCTIONAL URIDYLYLTRANSFERASE/URIDYLYL-REMOVING ENZYME"/>
    <property type="match status" value="1"/>
</dbReference>
<comment type="function">
    <text evidence="7">Modifies, by uridylylation and deuridylylation, the PII regulatory proteins (GlnB and homologs), in response to the nitrogen status of the cell that GlnD senses through the glutamine level. Under low glutamine levels, catalyzes the conversion of the PII proteins and UTP to PII-UMP and PPi, while under higher glutamine levels, GlnD hydrolyzes PII-UMP to PII and UMP (deuridylylation). Thus, controls uridylylation state and activity of the PII proteins, and plays an important role in the regulation of nitrogen metabolism.</text>
</comment>
<dbReference type="PROSITE" id="PS51671">
    <property type="entry name" value="ACT"/>
    <property type="match status" value="2"/>
</dbReference>
<dbReference type="Pfam" id="PF08335">
    <property type="entry name" value="GlnD_UR_UTase"/>
    <property type="match status" value="1"/>
</dbReference>
<evidence type="ECO:0000256" key="5">
    <source>
        <dbReference type="ARBA" id="ARBA00022842"/>
    </source>
</evidence>
<gene>
    <name evidence="7" type="primary">glnD</name>
    <name evidence="10" type="ORF">CHR90_14270</name>
</gene>
<dbReference type="CDD" id="cd00077">
    <property type="entry name" value="HDc"/>
    <property type="match status" value="1"/>
</dbReference>
<feature type="domain" description="ACT" evidence="8">
    <location>
        <begin position="846"/>
        <end position="926"/>
    </location>
</feature>
<feature type="domain" description="ACT" evidence="8">
    <location>
        <begin position="735"/>
        <end position="822"/>
    </location>
</feature>
<evidence type="ECO:0000256" key="6">
    <source>
        <dbReference type="ARBA" id="ARBA00023268"/>
    </source>
</evidence>
<comment type="caution">
    <text evidence="10">The sequence shown here is derived from an EMBL/GenBank/DDBJ whole genome shotgun (WGS) entry which is preliminary data.</text>
</comment>
<comment type="domain">
    <text evidence="7">Has four distinct domains: an N-terminal nucleotidyltransferase (NT) domain responsible for UTase activity, a central HD domain that encodes UR activity, and two C-terminal ACT domains that seem to have a role in glutamine sensing.</text>
</comment>
<dbReference type="NCBIfam" id="NF003467">
    <property type="entry name" value="PRK05092.1"/>
    <property type="match status" value="1"/>
</dbReference>
<comment type="similarity">
    <text evidence="7">Belongs to the GlnD family.</text>
</comment>
<dbReference type="SUPFAM" id="SSF81891">
    <property type="entry name" value="Poly A polymerase C-terminal region-like"/>
    <property type="match status" value="1"/>
</dbReference>
<keyword evidence="1 7" id="KW-0808">Transferase</keyword>
<dbReference type="GO" id="GO:0006808">
    <property type="term" value="P:regulation of nitrogen utilization"/>
    <property type="evidence" value="ECO:0007669"/>
    <property type="project" value="UniProtKB-UniRule"/>
</dbReference>
<dbReference type="EC" id="3.1.4.-" evidence="7"/>
<keyword evidence="2 7" id="KW-0548">Nucleotidyltransferase</keyword>
<dbReference type="InterPro" id="IPR002912">
    <property type="entry name" value="ACT_dom"/>
</dbReference>
<feature type="region of interest" description="Uridylyltransferase" evidence="7">
    <location>
        <begin position="1"/>
        <end position="376"/>
    </location>
</feature>
<dbReference type="PROSITE" id="PS51831">
    <property type="entry name" value="HD"/>
    <property type="match status" value="1"/>
</dbReference>
<dbReference type="PANTHER" id="PTHR47320:SF1">
    <property type="entry name" value="BIFUNCTIONAL URIDYLYLTRANSFERASE_URIDYLYL-REMOVING ENZYME"/>
    <property type="match status" value="1"/>
</dbReference>
<keyword evidence="11" id="KW-1185">Reference proteome</keyword>
<keyword evidence="4 7" id="KW-0378">Hydrolase</keyword>
<dbReference type="InterPro" id="IPR043519">
    <property type="entry name" value="NT_sf"/>
</dbReference>
<dbReference type="CDD" id="cd05401">
    <property type="entry name" value="NT_GlnE_GlnD_like"/>
    <property type="match status" value="1"/>
</dbReference>
<evidence type="ECO:0000313" key="10">
    <source>
        <dbReference type="EMBL" id="OYQ18121.1"/>
    </source>
</evidence>
<dbReference type="GO" id="GO:0008773">
    <property type="term" value="F:[protein-PII] uridylyltransferase activity"/>
    <property type="evidence" value="ECO:0007669"/>
    <property type="project" value="UniProtKB-UniRule"/>
</dbReference>
<dbReference type="Pfam" id="PF01909">
    <property type="entry name" value="NTP_transf_2"/>
    <property type="match status" value="1"/>
</dbReference>
<evidence type="ECO:0000256" key="7">
    <source>
        <dbReference type="HAMAP-Rule" id="MF_00277"/>
    </source>
</evidence>
<dbReference type="Proteomes" id="UP000216361">
    <property type="component" value="Unassembled WGS sequence"/>
</dbReference>